<dbReference type="SUPFAM" id="SSF52540">
    <property type="entry name" value="P-loop containing nucleoside triphosphate hydrolases"/>
    <property type="match status" value="1"/>
</dbReference>
<protein>
    <submittedName>
        <fullName evidence="6">ABC transporter ATP-binding protein</fullName>
    </submittedName>
</protein>
<dbReference type="Pfam" id="PF00005">
    <property type="entry name" value="ABC_tran"/>
    <property type="match status" value="1"/>
</dbReference>
<evidence type="ECO:0000313" key="6">
    <source>
        <dbReference type="EMBL" id="GGZ58758.1"/>
    </source>
</evidence>
<gene>
    <name evidence="6" type="ORF">GCM10008088_20430</name>
</gene>
<comment type="caution">
    <text evidence="6">The sequence shown here is derived from an EMBL/GenBank/DDBJ whole genome shotgun (WGS) entry which is preliminary data.</text>
</comment>
<evidence type="ECO:0000256" key="1">
    <source>
        <dbReference type="ARBA" id="ARBA00005417"/>
    </source>
</evidence>
<feature type="domain" description="ABC transporter" evidence="5">
    <location>
        <begin position="25"/>
        <end position="249"/>
    </location>
</feature>
<evidence type="ECO:0000256" key="4">
    <source>
        <dbReference type="ARBA" id="ARBA00022840"/>
    </source>
</evidence>
<evidence type="ECO:0000256" key="3">
    <source>
        <dbReference type="ARBA" id="ARBA00022741"/>
    </source>
</evidence>
<evidence type="ECO:0000259" key="5">
    <source>
        <dbReference type="PROSITE" id="PS50893"/>
    </source>
</evidence>
<sequence>MLNFVTKPQLGRHIYKTNTILNTILQINRLTKRYGALTAVDNLSFTIEKGNVYGILGPNGSGKSTTLGMVLNVVNKTSGDFQWFNGNETTHDALKKVGAIIERPNFYPYMTAMQNLNLVCKIKNVKNAKIEEKLEIVGLLDRKNSKFSTFSLGMKQRLAIASALLNDPEILILDEPTNGLDPQGIHQIREIIRKIAAMGTTILLASHLLDEVEKVCSHVIIIRKGVMLYSGSVDEMNASHGYVEMQAKDDQVLLAALKNHPWFEKVSIDEETGLTKAMLTQPIEAEELNAMLFEKGIVLSHLVKRKESLEQQFLELTKQNA</sequence>
<keyword evidence="4 6" id="KW-0067">ATP-binding</keyword>
<comment type="similarity">
    <text evidence="1">Belongs to the ABC transporter superfamily.</text>
</comment>
<reference evidence="7" key="1">
    <citation type="journal article" date="2019" name="Int. J. Syst. Evol. Microbiol.">
        <title>The Global Catalogue of Microorganisms (GCM) 10K type strain sequencing project: providing services to taxonomists for standard genome sequencing and annotation.</title>
        <authorList>
            <consortium name="The Broad Institute Genomics Platform"/>
            <consortium name="The Broad Institute Genome Sequencing Center for Infectious Disease"/>
            <person name="Wu L."/>
            <person name="Ma J."/>
        </authorList>
    </citation>
    <scope>NUCLEOTIDE SEQUENCE [LARGE SCALE GENOMIC DNA]</scope>
    <source>
        <strain evidence="7">KCTC 12708</strain>
    </source>
</reference>
<name>A0ABQ3BVA6_9FLAO</name>
<keyword evidence="3" id="KW-0547">Nucleotide-binding</keyword>
<dbReference type="PANTHER" id="PTHR43335:SF4">
    <property type="entry name" value="ABC TRANSPORTER, ATP-BINDING PROTEIN"/>
    <property type="match status" value="1"/>
</dbReference>
<accession>A0ABQ3BVA6</accession>
<proteinExistence type="inferred from homology"/>
<dbReference type="PROSITE" id="PS00211">
    <property type="entry name" value="ABC_TRANSPORTER_1"/>
    <property type="match status" value="1"/>
</dbReference>
<dbReference type="InterPro" id="IPR017871">
    <property type="entry name" value="ABC_transporter-like_CS"/>
</dbReference>
<dbReference type="PANTHER" id="PTHR43335">
    <property type="entry name" value="ABC TRANSPORTER, ATP-BINDING PROTEIN"/>
    <property type="match status" value="1"/>
</dbReference>
<keyword evidence="2" id="KW-0813">Transport</keyword>
<dbReference type="Proteomes" id="UP000615593">
    <property type="component" value="Unassembled WGS sequence"/>
</dbReference>
<dbReference type="InterPro" id="IPR027417">
    <property type="entry name" value="P-loop_NTPase"/>
</dbReference>
<dbReference type="EMBL" id="BMWY01000005">
    <property type="protein sequence ID" value="GGZ58758.1"/>
    <property type="molecule type" value="Genomic_DNA"/>
</dbReference>
<dbReference type="SMART" id="SM00382">
    <property type="entry name" value="AAA"/>
    <property type="match status" value="1"/>
</dbReference>
<evidence type="ECO:0000313" key="7">
    <source>
        <dbReference type="Proteomes" id="UP000615593"/>
    </source>
</evidence>
<dbReference type="InterPro" id="IPR003593">
    <property type="entry name" value="AAA+_ATPase"/>
</dbReference>
<keyword evidence="7" id="KW-1185">Reference proteome</keyword>
<evidence type="ECO:0000256" key="2">
    <source>
        <dbReference type="ARBA" id="ARBA00022448"/>
    </source>
</evidence>
<organism evidence="6 7">
    <name type="scientific">Mesonia mobilis</name>
    <dbReference type="NCBI Taxonomy" id="369791"/>
    <lineage>
        <taxon>Bacteria</taxon>
        <taxon>Pseudomonadati</taxon>
        <taxon>Bacteroidota</taxon>
        <taxon>Flavobacteriia</taxon>
        <taxon>Flavobacteriales</taxon>
        <taxon>Flavobacteriaceae</taxon>
        <taxon>Mesonia</taxon>
    </lineage>
</organism>
<dbReference type="GO" id="GO:0005524">
    <property type="term" value="F:ATP binding"/>
    <property type="evidence" value="ECO:0007669"/>
    <property type="project" value="UniProtKB-KW"/>
</dbReference>
<dbReference type="Gene3D" id="3.40.50.300">
    <property type="entry name" value="P-loop containing nucleotide triphosphate hydrolases"/>
    <property type="match status" value="1"/>
</dbReference>
<dbReference type="PROSITE" id="PS50893">
    <property type="entry name" value="ABC_TRANSPORTER_2"/>
    <property type="match status" value="1"/>
</dbReference>
<dbReference type="InterPro" id="IPR003439">
    <property type="entry name" value="ABC_transporter-like_ATP-bd"/>
</dbReference>